<keyword evidence="2" id="KW-0813">Transport</keyword>
<dbReference type="InterPro" id="IPR003439">
    <property type="entry name" value="ABC_transporter-like_ATP-bd"/>
</dbReference>
<protein>
    <submittedName>
        <fullName evidence="7">ABC transporter ATP-binding protein</fullName>
    </submittedName>
</protein>
<keyword evidence="3" id="KW-0547">Nucleotide-binding</keyword>
<dbReference type="Proteomes" id="UP000628984">
    <property type="component" value="Unassembled WGS sequence"/>
</dbReference>
<dbReference type="InterPro" id="IPR003593">
    <property type="entry name" value="AAA+_ATPase"/>
</dbReference>
<comment type="similarity">
    <text evidence="1">Belongs to the ABC transporter superfamily.</text>
</comment>
<reference evidence="7" key="1">
    <citation type="journal article" date="2014" name="Int. J. Syst. Evol. Microbiol.">
        <title>Complete genome sequence of Corynebacterium casei LMG S-19264T (=DSM 44701T), isolated from a smear-ripened cheese.</title>
        <authorList>
            <consortium name="US DOE Joint Genome Institute (JGI-PGF)"/>
            <person name="Walter F."/>
            <person name="Albersmeier A."/>
            <person name="Kalinowski J."/>
            <person name="Ruckert C."/>
        </authorList>
    </citation>
    <scope>NUCLEOTIDE SEQUENCE</scope>
    <source>
        <strain evidence="7">KCTC 23714</strain>
    </source>
</reference>
<dbReference type="InterPro" id="IPR017871">
    <property type="entry name" value="ABC_transporter-like_CS"/>
</dbReference>
<accession>A0A918J4A5</accession>
<feature type="signal peptide" evidence="5">
    <location>
        <begin position="1"/>
        <end position="23"/>
    </location>
</feature>
<proteinExistence type="inferred from homology"/>
<dbReference type="CDD" id="cd03214">
    <property type="entry name" value="ABC_Iron-Siderophores_B12_Hemin"/>
    <property type="match status" value="1"/>
</dbReference>
<keyword evidence="4 7" id="KW-0067">ATP-binding</keyword>
<dbReference type="AlphaFoldDB" id="A0A918J4A5"/>
<keyword evidence="5" id="KW-0732">Signal</keyword>
<feature type="chain" id="PRO_5037043866" evidence="5">
    <location>
        <begin position="24"/>
        <end position="274"/>
    </location>
</feature>
<evidence type="ECO:0000256" key="1">
    <source>
        <dbReference type="ARBA" id="ARBA00005417"/>
    </source>
</evidence>
<sequence>MMITRWRFGTASPCHAIARPARAALLVLDQVSWAPRGGATVLQGISLAIPEGQVVGICGANGAGKSSLLRLIYRYQRPISGTVRLLGQDIWALDGPEVARRIAAVLQEQPSDLELTVEQIVGLGRLPHQRGPRISQRDHEICAKAMEQMGLAALAKRKLATLSGGERQRAMVARALAQEPEILVLDEPTNHLDIRHQLELLALLRTLGLTVITTLHDLSMAAGFADRIILLHRGMVLADGPPETVMTAEHLSTAFDICAHVDATGARPRFDFHL</sequence>
<dbReference type="Pfam" id="PF00005">
    <property type="entry name" value="ABC_tran"/>
    <property type="match status" value="1"/>
</dbReference>
<evidence type="ECO:0000259" key="6">
    <source>
        <dbReference type="PROSITE" id="PS50893"/>
    </source>
</evidence>
<name>A0A918J4A5_9RHOB</name>
<evidence type="ECO:0000256" key="4">
    <source>
        <dbReference type="ARBA" id="ARBA00022840"/>
    </source>
</evidence>
<dbReference type="PROSITE" id="PS50893">
    <property type="entry name" value="ABC_TRANSPORTER_2"/>
    <property type="match status" value="1"/>
</dbReference>
<evidence type="ECO:0000313" key="8">
    <source>
        <dbReference type="Proteomes" id="UP000628984"/>
    </source>
</evidence>
<evidence type="ECO:0000256" key="3">
    <source>
        <dbReference type="ARBA" id="ARBA00022741"/>
    </source>
</evidence>
<dbReference type="GO" id="GO:0005524">
    <property type="term" value="F:ATP binding"/>
    <property type="evidence" value="ECO:0007669"/>
    <property type="project" value="UniProtKB-KW"/>
</dbReference>
<dbReference type="PROSITE" id="PS00211">
    <property type="entry name" value="ABC_TRANSPORTER_1"/>
    <property type="match status" value="1"/>
</dbReference>
<reference evidence="7" key="2">
    <citation type="submission" date="2020-09" db="EMBL/GenBank/DDBJ databases">
        <authorList>
            <person name="Sun Q."/>
            <person name="Kim S."/>
        </authorList>
    </citation>
    <scope>NUCLEOTIDE SEQUENCE</scope>
    <source>
        <strain evidence="7">KCTC 23714</strain>
    </source>
</reference>
<dbReference type="EMBL" id="BMYQ01000017">
    <property type="protein sequence ID" value="GGW44569.1"/>
    <property type="molecule type" value="Genomic_DNA"/>
</dbReference>
<evidence type="ECO:0000256" key="5">
    <source>
        <dbReference type="SAM" id="SignalP"/>
    </source>
</evidence>
<keyword evidence="8" id="KW-1185">Reference proteome</keyword>
<dbReference type="RefSeq" id="WP_229804298.1">
    <property type="nucleotide sequence ID" value="NZ_BMYQ01000017.1"/>
</dbReference>
<dbReference type="PANTHER" id="PTHR42794:SF2">
    <property type="entry name" value="ABC TRANSPORTER ATP-BINDING PROTEIN"/>
    <property type="match status" value="1"/>
</dbReference>
<dbReference type="PANTHER" id="PTHR42794">
    <property type="entry name" value="HEMIN IMPORT ATP-BINDING PROTEIN HMUV"/>
    <property type="match status" value="1"/>
</dbReference>
<dbReference type="Gene3D" id="3.40.50.300">
    <property type="entry name" value="P-loop containing nucleotide triphosphate hydrolases"/>
    <property type="match status" value="1"/>
</dbReference>
<dbReference type="SMART" id="SM00382">
    <property type="entry name" value="AAA"/>
    <property type="match status" value="1"/>
</dbReference>
<comment type="caution">
    <text evidence="7">The sequence shown here is derived from an EMBL/GenBank/DDBJ whole genome shotgun (WGS) entry which is preliminary data.</text>
</comment>
<gene>
    <name evidence="7" type="ORF">GCM10011452_36070</name>
</gene>
<dbReference type="InterPro" id="IPR027417">
    <property type="entry name" value="P-loop_NTPase"/>
</dbReference>
<evidence type="ECO:0000313" key="7">
    <source>
        <dbReference type="EMBL" id="GGW44569.1"/>
    </source>
</evidence>
<evidence type="ECO:0000256" key="2">
    <source>
        <dbReference type="ARBA" id="ARBA00022448"/>
    </source>
</evidence>
<organism evidence="7 8">
    <name type="scientific">Gemmobacter lanyuensis</name>
    <dbReference type="NCBI Taxonomy" id="1054497"/>
    <lineage>
        <taxon>Bacteria</taxon>
        <taxon>Pseudomonadati</taxon>
        <taxon>Pseudomonadota</taxon>
        <taxon>Alphaproteobacteria</taxon>
        <taxon>Rhodobacterales</taxon>
        <taxon>Paracoccaceae</taxon>
        <taxon>Gemmobacter</taxon>
    </lineage>
</organism>
<feature type="domain" description="ABC transporter" evidence="6">
    <location>
        <begin position="26"/>
        <end position="258"/>
    </location>
</feature>
<dbReference type="GO" id="GO:0016887">
    <property type="term" value="F:ATP hydrolysis activity"/>
    <property type="evidence" value="ECO:0007669"/>
    <property type="project" value="InterPro"/>
</dbReference>
<dbReference type="FunFam" id="3.40.50.300:FF:000134">
    <property type="entry name" value="Iron-enterobactin ABC transporter ATP-binding protein"/>
    <property type="match status" value="1"/>
</dbReference>
<dbReference type="SUPFAM" id="SSF52540">
    <property type="entry name" value="P-loop containing nucleoside triphosphate hydrolases"/>
    <property type="match status" value="1"/>
</dbReference>